<dbReference type="Proteomes" id="UP000324222">
    <property type="component" value="Unassembled WGS sequence"/>
</dbReference>
<proteinExistence type="predicted"/>
<organism evidence="1 2">
    <name type="scientific">Portunus trituberculatus</name>
    <name type="common">Swimming crab</name>
    <name type="synonym">Neptunus trituberculatus</name>
    <dbReference type="NCBI Taxonomy" id="210409"/>
    <lineage>
        <taxon>Eukaryota</taxon>
        <taxon>Metazoa</taxon>
        <taxon>Ecdysozoa</taxon>
        <taxon>Arthropoda</taxon>
        <taxon>Crustacea</taxon>
        <taxon>Multicrustacea</taxon>
        <taxon>Malacostraca</taxon>
        <taxon>Eumalacostraca</taxon>
        <taxon>Eucarida</taxon>
        <taxon>Decapoda</taxon>
        <taxon>Pleocyemata</taxon>
        <taxon>Brachyura</taxon>
        <taxon>Eubrachyura</taxon>
        <taxon>Portunoidea</taxon>
        <taxon>Portunidae</taxon>
        <taxon>Portuninae</taxon>
        <taxon>Portunus</taxon>
    </lineage>
</organism>
<accession>A0A5B7ERE0</accession>
<protein>
    <submittedName>
        <fullName evidence="1">Uncharacterized protein</fullName>
    </submittedName>
</protein>
<dbReference type="EMBL" id="VSRR010003161">
    <property type="protein sequence ID" value="MPC34934.1"/>
    <property type="molecule type" value="Genomic_DNA"/>
</dbReference>
<comment type="caution">
    <text evidence="1">The sequence shown here is derived from an EMBL/GenBank/DDBJ whole genome shotgun (WGS) entry which is preliminary data.</text>
</comment>
<keyword evidence="2" id="KW-1185">Reference proteome</keyword>
<name>A0A5B7ERE0_PORTR</name>
<dbReference type="AlphaFoldDB" id="A0A5B7ERE0"/>
<evidence type="ECO:0000313" key="1">
    <source>
        <dbReference type="EMBL" id="MPC34934.1"/>
    </source>
</evidence>
<gene>
    <name evidence="1" type="ORF">E2C01_028338</name>
</gene>
<sequence>MMETKYISNIQHHPQEPQLSAMVKTRVIFLTLSARGPSCSPTYGIARSDGGHGGPRVEGGVVAVVSSALRAQRPLRAQANLVPANICTSVEVKLYGHRNVALMVRKAAITEWVGGTFYLALRNYKTATLGDDHLAWEHYRTTRFLQ</sequence>
<evidence type="ECO:0000313" key="2">
    <source>
        <dbReference type="Proteomes" id="UP000324222"/>
    </source>
</evidence>
<reference evidence="1 2" key="1">
    <citation type="submission" date="2019-05" db="EMBL/GenBank/DDBJ databases">
        <title>Another draft genome of Portunus trituberculatus and its Hox gene families provides insights of decapod evolution.</title>
        <authorList>
            <person name="Jeong J.-H."/>
            <person name="Song I."/>
            <person name="Kim S."/>
            <person name="Choi T."/>
            <person name="Kim D."/>
            <person name="Ryu S."/>
            <person name="Kim W."/>
        </authorList>
    </citation>
    <scope>NUCLEOTIDE SEQUENCE [LARGE SCALE GENOMIC DNA]</scope>
    <source>
        <tissue evidence="1">Muscle</tissue>
    </source>
</reference>